<keyword evidence="1" id="KW-0472">Membrane</keyword>
<organism evidence="2 3">
    <name type="scientific">Luteococcus peritonei</name>
    <dbReference type="NCBI Taxonomy" id="88874"/>
    <lineage>
        <taxon>Bacteria</taxon>
        <taxon>Bacillati</taxon>
        <taxon>Actinomycetota</taxon>
        <taxon>Actinomycetes</taxon>
        <taxon>Propionibacteriales</taxon>
        <taxon>Propionibacteriaceae</taxon>
        <taxon>Luteococcus</taxon>
    </lineage>
</organism>
<accession>A0ABW4RXW9</accession>
<dbReference type="EMBL" id="JBHUFZ010000032">
    <property type="protein sequence ID" value="MFD1891177.1"/>
    <property type="molecule type" value="Genomic_DNA"/>
</dbReference>
<dbReference type="RefSeq" id="WP_343875400.1">
    <property type="nucleotide sequence ID" value="NZ_BAAAIX010000033.1"/>
</dbReference>
<reference evidence="3" key="1">
    <citation type="journal article" date="2019" name="Int. J. Syst. Evol. Microbiol.">
        <title>The Global Catalogue of Microorganisms (GCM) 10K type strain sequencing project: providing services to taxonomists for standard genome sequencing and annotation.</title>
        <authorList>
            <consortium name="The Broad Institute Genomics Platform"/>
            <consortium name="The Broad Institute Genome Sequencing Center for Infectious Disease"/>
            <person name="Wu L."/>
            <person name="Ma J."/>
        </authorList>
    </citation>
    <scope>NUCLEOTIDE SEQUENCE [LARGE SCALE GENOMIC DNA]</scope>
    <source>
        <strain evidence="3">CAIM 431</strain>
    </source>
</reference>
<dbReference type="Proteomes" id="UP001597326">
    <property type="component" value="Unassembled WGS sequence"/>
</dbReference>
<proteinExistence type="predicted"/>
<name>A0ABW4RXW9_9ACTN</name>
<feature type="transmembrane region" description="Helical" evidence="1">
    <location>
        <begin position="31"/>
        <end position="53"/>
    </location>
</feature>
<keyword evidence="1" id="KW-0812">Transmembrane</keyword>
<protein>
    <recommendedName>
        <fullName evidence="4">LytR family transcriptional regulator</fullName>
    </recommendedName>
</protein>
<gene>
    <name evidence="2" type="ORF">ACFSCS_13435</name>
</gene>
<keyword evidence="3" id="KW-1185">Reference proteome</keyword>
<sequence>MSHTPHWSDSSTGPDELEVAPALRSSRFPKWLLVLMGVLLGALVVGGAGLTAWRINAAKPQVVITAGPSKTPFALVPPLAVGEYSRDASANDQPSVNPTTKKSAIAATYARGGQNSVVLLMSRPEADVKKFMTDMGMNTVIQTEDGYCGTSVDTNRDGCAIVRGNTAIMLVDLVGLTRTDLMELTHDFADELDR</sequence>
<evidence type="ECO:0000313" key="2">
    <source>
        <dbReference type="EMBL" id="MFD1891177.1"/>
    </source>
</evidence>
<evidence type="ECO:0008006" key="4">
    <source>
        <dbReference type="Google" id="ProtNLM"/>
    </source>
</evidence>
<evidence type="ECO:0000256" key="1">
    <source>
        <dbReference type="SAM" id="Phobius"/>
    </source>
</evidence>
<evidence type="ECO:0000313" key="3">
    <source>
        <dbReference type="Proteomes" id="UP001597326"/>
    </source>
</evidence>
<comment type="caution">
    <text evidence="2">The sequence shown here is derived from an EMBL/GenBank/DDBJ whole genome shotgun (WGS) entry which is preliminary data.</text>
</comment>
<keyword evidence="1" id="KW-1133">Transmembrane helix</keyword>